<dbReference type="SUPFAM" id="SSF64005">
    <property type="entry name" value="Undecaprenyl diphosphate synthase"/>
    <property type="match status" value="1"/>
</dbReference>
<dbReference type="PROSITE" id="PS01066">
    <property type="entry name" value="UPP_SYNTHASE"/>
    <property type="match status" value="1"/>
</dbReference>
<feature type="binding site" evidence="2">
    <location>
        <begin position="61"/>
        <end position="63"/>
    </location>
    <ligand>
        <name>substrate</name>
    </ligand>
</feature>
<feature type="binding site" evidence="2">
    <location>
        <position position="21"/>
    </location>
    <ligand>
        <name>substrate</name>
    </ligand>
</feature>
<dbReference type="EC" id="2.5.1.-" evidence="2"/>
<feature type="binding site" evidence="2">
    <location>
        <position position="33"/>
    </location>
    <ligand>
        <name>substrate</name>
    </ligand>
</feature>
<dbReference type="NCBIfam" id="TIGR00055">
    <property type="entry name" value="uppS"/>
    <property type="match status" value="1"/>
</dbReference>
<accession>A0A0S3QVS9</accession>
<evidence type="ECO:0000313" key="4">
    <source>
        <dbReference type="Proteomes" id="UP000063234"/>
    </source>
</evidence>
<feature type="active site" evidence="2">
    <location>
        <position position="16"/>
    </location>
</feature>
<comment type="function">
    <text evidence="2">Catalyzes the condensation of isopentenyl diphosphate (IPP) with allylic pyrophosphates generating different type of terpenoids.</text>
</comment>
<feature type="binding site" evidence="2">
    <location>
        <position position="67"/>
    </location>
    <ligand>
        <name>substrate</name>
    </ligand>
</feature>
<feature type="binding site" evidence="2">
    <location>
        <begin position="190"/>
        <end position="192"/>
    </location>
    <ligand>
        <name>substrate</name>
    </ligand>
</feature>
<dbReference type="PANTHER" id="PTHR10291">
    <property type="entry name" value="DEHYDRODOLICHYL DIPHOSPHATE SYNTHASE FAMILY MEMBER"/>
    <property type="match status" value="1"/>
</dbReference>
<feature type="binding site" evidence="2">
    <location>
        <position position="184"/>
    </location>
    <ligand>
        <name>substrate</name>
    </ligand>
</feature>
<sequence length="236" mass="27542">MGIKGQTPTHVAIIMDGNGRWAQKRGLSRIYGHKKGVERVEEIIEAAQELRIKYLTLFAFSTENWKRPPEEVEFLMGLLKEYLTHKRNQLIEQNIRFNAMGRIHELPKKVVEEINETINATQECTGLTLNLALNYGGRAEIVDAARKLAKRLSSNGLRPEDIDEEMFSKFLYCPWIPEPDLLIRTSGEMRISNFMLWELAYTELYFTPVLWPDFTKEEFIKAIENYKNRERRFGGL</sequence>
<dbReference type="FunFam" id="3.40.1180.10:FF:000001">
    <property type="entry name" value="(2E,6E)-farnesyl-diphosphate-specific ditrans,polycis-undecaprenyl-diphosphate synthase"/>
    <property type="match status" value="1"/>
</dbReference>
<comment type="cofactor">
    <cofactor evidence="2">
        <name>Mg(2+)</name>
        <dbReference type="ChEBI" id="CHEBI:18420"/>
    </cofactor>
    <text evidence="2">Binds 2 magnesium ions per subunit.</text>
</comment>
<dbReference type="Pfam" id="PF01255">
    <property type="entry name" value="Prenyltransf"/>
    <property type="match status" value="1"/>
</dbReference>
<dbReference type="GO" id="GO:0045547">
    <property type="term" value="F:ditrans,polycis-polyprenyl diphosphate synthase [(2E,6E)-farnesyl diphosphate specific] activity"/>
    <property type="evidence" value="ECO:0007669"/>
    <property type="project" value="TreeGrafter"/>
</dbReference>
<dbReference type="EMBL" id="AP013035">
    <property type="protein sequence ID" value="BAT72427.1"/>
    <property type="molecule type" value="Genomic_DNA"/>
</dbReference>
<comment type="subunit">
    <text evidence="2">Homodimer.</text>
</comment>
<reference evidence="4" key="1">
    <citation type="journal article" date="2018" name="Science">
        <title>A primordial and reversible TCA cycle in a facultatively chemolithoautotrophic thermophile.</title>
        <authorList>
            <person name="Nunoura T."/>
            <person name="Chikaraishi Y."/>
            <person name="Izaki R."/>
            <person name="Suwa T."/>
            <person name="Sato T."/>
            <person name="Harada T."/>
            <person name="Mori K."/>
            <person name="Kato Y."/>
            <person name="Miyazaki M."/>
            <person name="Shimamura S."/>
            <person name="Yanagawa K."/>
            <person name="Shuto A."/>
            <person name="Ohkouchi N."/>
            <person name="Fujita N."/>
            <person name="Takaki Y."/>
            <person name="Atomi H."/>
            <person name="Takai K."/>
        </authorList>
    </citation>
    <scope>NUCLEOTIDE SEQUENCE [LARGE SCALE GENOMIC DNA]</scope>
    <source>
        <strain evidence="4">DSM 17441 / JCM 13301 / NBRC 103674 / ABI70S6</strain>
    </source>
</reference>
<dbReference type="GO" id="GO:0000287">
    <property type="term" value="F:magnesium ion binding"/>
    <property type="evidence" value="ECO:0007669"/>
    <property type="project" value="UniProtKB-UniRule"/>
</dbReference>
<dbReference type="CDD" id="cd00475">
    <property type="entry name" value="Cis_IPPS"/>
    <property type="match status" value="1"/>
</dbReference>
<dbReference type="PANTHER" id="PTHR10291:SF0">
    <property type="entry name" value="DEHYDRODOLICHYL DIPHOSPHATE SYNTHASE 2"/>
    <property type="match status" value="1"/>
</dbReference>
<dbReference type="OrthoDB" id="4191603at2"/>
<feature type="binding site" evidence="2">
    <location>
        <position position="29"/>
    </location>
    <ligand>
        <name>substrate</name>
    </ligand>
</feature>
<dbReference type="AlphaFoldDB" id="A0A0S3QVS9"/>
<feature type="binding site" evidence="2">
    <location>
        <begin position="17"/>
        <end position="20"/>
    </location>
    <ligand>
        <name>substrate</name>
    </ligand>
</feature>
<name>A0A0S3QVS9_THET7</name>
<dbReference type="InterPro" id="IPR036424">
    <property type="entry name" value="UPP_synth-like_sf"/>
</dbReference>
<keyword evidence="2" id="KW-0460">Magnesium</keyword>
<dbReference type="InterPro" id="IPR018520">
    <property type="entry name" value="UPP_synth-like_CS"/>
</dbReference>
<dbReference type="Proteomes" id="UP000063234">
    <property type="component" value="Chromosome"/>
</dbReference>
<dbReference type="STRING" id="1298851.TST_1643"/>
<evidence type="ECO:0000313" key="3">
    <source>
        <dbReference type="EMBL" id="BAT72427.1"/>
    </source>
</evidence>
<dbReference type="Gene3D" id="3.40.1180.10">
    <property type="entry name" value="Decaprenyl diphosphate synthase-like"/>
    <property type="match status" value="1"/>
</dbReference>
<comment type="similarity">
    <text evidence="2">Belongs to the UPP synthase family.</text>
</comment>
<dbReference type="InterPro" id="IPR001441">
    <property type="entry name" value="UPP_synth-like"/>
</dbReference>
<feature type="binding site" evidence="2">
    <location>
        <position position="203"/>
    </location>
    <ligand>
        <name>Mg(2+)</name>
        <dbReference type="ChEBI" id="CHEBI:18420"/>
    </ligand>
</feature>
<gene>
    <name evidence="3" type="primary">uppS</name>
    <name evidence="3" type="ORF">TST_1643</name>
</gene>
<keyword evidence="2" id="KW-0479">Metal-binding</keyword>
<feature type="active site" description="Proton acceptor" evidence="2">
    <location>
        <position position="64"/>
    </location>
</feature>
<proteinExistence type="inferred from homology"/>
<evidence type="ECO:0000256" key="2">
    <source>
        <dbReference type="HAMAP-Rule" id="MF_01139"/>
    </source>
</evidence>
<organism evidence="3 4">
    <name type="scientific">Thermosulfidibacter takaii (strain DSM 17441 / JCM 13301 / NBRC 103674 / ABI70S6)</name>
    <dbReference type="NCBI Taxonomy" id="1298851"/>
    <lineage>
        <taxon>Bacteria</taxon>
        <taxon>Pseudomonadati</taxon>
        <taxon>Thermosulfidibacterota</taxon>
        <taxon>Thermosulfidibacteria</taxon>
        <taxon>Thermosulfidibacterales</taxon>
        <taxon>Thermosulfidibacteraceae</taxon>
    </lineage>
</organism>
<dbReference type="NCBIfam" id="NF011405">
    <property type="entry name" value="PRK14830.1"/>
    <property type="match status" value="1"/>
</dbReference>
<keyword evidence="1 2" id="KW-0808">Transferase</keyword>
<dbReference type="KEGG" id="ttk:TST_1643"/>
<dbReference type="GO" id="GO:0016094">
    <property type="term" value="P:polyprenol biosynthetic process"/>
    <property type="evidence" value="ECO:0007669"/>
    <property type="project" value="TreeGrafter"/>
</dbReference>
<keyword evidence="4" id="KW-1185">Reference proteome</keyword>
<dbReference type="PATRIC" id="fig|1298851.3.peg.1721"/>
<feature type="binding site" evidence="2">
    <location>
        <position position="16"/>
    </location>
    <ligand>
        <name>Mg(2+)</name>
        <dbReference type="ChEBI" id="CHEBI:18420"/>
    </ligand>
</feature>
<protein>
    <recommendedName>
        <fullName evidence="2">Isoprenyl transferase</fullName>
        <ecNumber evidence="2">2.5.1.-</ecNumber>
    </recommendedName>
</protein>
<dbReference type="RefSeq" id="WP_068550596.1">
    <property type="nucleotide sequence ID" value="NZ_AP013035.1"/>
</dbReference>
<evidence type="ECO:0000256" key="1">
    <source>
        <dbReference type="ARBA" id="ARBA00022679"/>
    </source>
</evidence>
<dbReference type="HAMAP" id="MF_01139">
    <property type="entry name" value="ISPT"/>
    <property type="match status" value="1"/>
</dbReference>
<feature type="binding site" evidence="2">
    <location>
        <position position="65"/>
    </location>
    <ligand>
        <name>substrate</name>
    </ligand>
</feature>